<organism evidence="9">
    <name type="scientific">marine sediment metagenome</name>
    <dbReference type="NCBI Taxonomy" id="412755"/>
    <lineage>
        <taxon>unclassified sequences</taxon>
        <taxon>metagenomes</taxon>
        <taxon>ecological metagenomes</taxon>
    </lineage>
</organism>
<dbReference type="InterPro" id="IPR038120">
    <property type="entry name" value="Rpb1_funnel_sf"/>
</dbReference>
<dbReference type="PANTHER" id="PTHR19376:SF32">
    <property type="entry name" value="DNA-DIRECTED RNA POLYMERASE III SUBUNIT RPC1"/>
    <property type="match status" value="1"/>
</dbReference>
<dbReference type="EC" id="2.7.7.6" evidence="1"/>
<comment type="catalytic activity">
    <reaction evidence="6">
        <text>RNA(n) + a ribonucleoside 5'-triphosphate = RNA(n+1) + diphosphate</text>
        <dbReference type="Rhea" id="RHEA:21248"/>
        <dbReference type="Rhea" id="RHEA-COMP:14527"/>
        <dbReference type="Rhea" id="RHEA-COMP:17342"/>
        <dbReference type="ChEBI" id="CHEBI:33019"/>
        <dbReference type="ChEBI" id="CHEBI:61557"/>
        <dbReference type="ChEBI" id="CHEBI:140395"/>
        <dbReference type="EC" id="2.7.7.6"/>
    </reaction>
</comment>
<accession>X1H768</accession>
<sequence>RRIKIILDKADKKVNQLIETYQRGELDANPGQTLLETLEQRIMATLAEARDSAGAVAGEHLGLDNSAVIMAQTGARGSRLNLSQMAAVVGQQAVRGERVSRGYMGRTLPHFERGDLGARARGFVSSSYKSGLDPIEYWFHAAGGREGLVDTAVRTSTSGYMQRRLMTALQDLKVETDGTVRTAPGRIVQFKFGDDGVDPSKSDHGRSVNIDIAIEKVLGKSKVSRGA</sequence>
<dbReference type="GO" id="GO:0006351">
    <property type="term" value="P:DNA-templated transcription"/>
    <property type="evidence" value="ECO:0007669"/>
    <property type="project" value="InterPro"/>
</dbReference>
<evidence type="ECO:0000259" key="8">
    <source>
        <dbReference type="Pfam" id="PF05000"/>
    </source>
</evidence>
<evidence type="ECO:0000259" key="7">
    <source>
        <dbReference type="Pfam" id="PF04998"/>
    </source>
</evidence>
<keyword evidence="4" id="KW-0548">Nucleotidyltransferase</keyword>
<dbReference type="AlphaFoldDB" id="X1H768"/>
<evidence type="ECO:0000256" key="4">
    <source>
        <dbReference type="ARBA" id="ARBA00022695"/>
    </source>
</evidence>
<dbReference type="InterPro" id="IPR007083">
    <property type="entry name" value="RNA_pol_Rpb1_4"/>
</dbReference>
<dbReference type="Gene3D" id="6.10.250.2940">
    <property type="match status" value="1"/>
</dbReference>
<dbReference type="PANTHER" id="PTHR19376">
    <property type="entry name" value="DNA-DIRECTED RNA POLYMERASE"/>
    <property type="match status" value="1"/>
</dbReference>
<keyword evidence="2" id="KW-0240">DNA-directed RNA polymerase</keyword>
<dbReference type="Pfam" id="PF04998">
    <property type="entry name" value="RNA_pol_Rpb1_5"/>
    <property type="match status" value="1"/>
</dbReference>
<evidence type="ECO:0000256" key="1">
    <source>
        <dbReference type="ARBA" id="ARBA00012418"/>
    </source>
</evidence>
<evidence type="ECO:0000313" key="9">
    <source>
        <dbReference type="EMBL" id="GAH66016.1"/>
    </source>
</evidence>
<dbReference type="InterPro" id="IPR007081">
    <property type="entry name" value="RNA_pol_Rpb1_5"/>
</dbReference>
<dbReference type="GO" id="GO:0003899">
    <property type="term" value="F:DNA-directed RNA polymerase activity"/>
    <property type="evidence" value="ECO:0007669"/>
    <property type="project" value="UniProtKB-EC"/>
</dbReference>
<evidence type="ECO:0000256" key="2">
    <source>
        <dbReference type="ARBA" id="ARBA00022478"/>
    </source>
</evidence>
<comment type="caution">
    <text evidence="9">The sequence shown here is derived from an EMBL/GenBank/DDBJ whole genome shotgun (WGS) entry which is preliminary data.</text>
</comment>
<dbReference type="InterPro" id="IPR045867">
    <property type="entry name" value="DNA-dir_RpoC_beta_prime"/>
</dbReference>
<protein>
    <recommendedName>
        <fullName evidence="1">DNA-directed RNA polymerase</fullName>
        <ecNumber evidence="1">2.7.7.6</ecNumber>
    </recommendedName>
</protein>
<reference evidence="9" key="1">
    <citation type="journal article" date="2014" name="Front. Microbiol.">
        <title>High frequency of phylogenetically diverse reductive dehalogenase-homologous genes in deep subseafloor sedimentary metagenomes.</title>
        <authorList>
            <person name="Kawai M."/>
            <person name="Futagami T."/>
            <person name="Toyoda A."/>
            <person name="Takaki Y."/>
            <person name="Nishi S."/>
            <person name="Hori S."/>
            <person name="Arai W."/>
            <person name="Tsubouchi T."/>
            <person name="Morono Y."/>
            <person name="Uchiyama I."/>
            <person name="Ito T."/>
            <person name="Fujiyama A."/>
            <person name="Inagaki F."/>
            <person name="Takami H."/>
        </authorList>
    </citation>
    <scope>NUCLEOTIDE SEQUENCE</scope>
    <source>
        <strain evidence="9">Expedition CK06-06</strain>
    </source>
</reference>
<dbReference type="GO" id="GO:0000428">
    <property type="term" value="C:DNA-directed RNA polymerase complex"/>
    <property type="evidence" value="ECO:0007669"/>
    <property type="project" value="UniProtKB-KW"/>
</dbReference>
<keyword evidence="5" id="KW-0804">Transcription</keyword>
<dbReference type="GO" id="GO:0003677">
    <property type="term" value="F:DNA binding"/>
    <property type="evidence" value="ECO:0007669"/>
    <property type="project" value="InterPro"/>
</dbReference>
<keyword evidence="3" id="KW-0808">Transferase</keyword>
<proteinExistence type="predicted"/>
<feature type="non-terminal residue" evidence="9">
    <location>
        <position position="1"/>
    </location>
</feature>
<evidence type="ECO:0000256" key="3">
    <source>
        <dbReference type="ARBA" id="ARBA00022679"/>
    </source>
</evidence>
<dbReference type="Gene3D" id="6.20.50.80">
    <property type="match status" value="1"/>
</dbReference>
<dbReference type="Pfam" id="PF05000">
    <property type="entry name" value="RNA_pol_Rpb1_4"/>
    <property type="match status" value="1"/>
</dbReference>
<dbReference type="EMBL" id="BARU01028040">
    <property type="protein sequence ID" value="GAH66016.1"/>
    <property type="molecule type" value="Genomic_DNA"/>
</dbReference>
<feature type="domain" description="RNA polymerase Rpb1" evidence="8">
    <location>
        <begin position="18"/>
        <end position="124"/>
    </location>
</feature>
<dbReference type="SUPFAM" id="SSF64484">
    <property type="entry name" value="beta and beta-prime subunits of DNA dependent RNA-polymerase"/>
    <property type="match status" value="1"/>
</dbReference>
<evidence type="ECO:0000256" key="6">
    <source>
        <dbReference type="ARBA" id="ARBA00048552"/>
    </source>
</evidence>
<dbReference type="Gene3D" id="1.10.132.30">
    <property type="match status" value="1"/>
</dbReference>
<name>X1H768_9ZZZZ</name>
<feature type="domain" description="RNA polymerase Rpb1" evidence="7">
    <location>
        <begin position="131"/>
        <end position="196"/>
    </location>
</feature>
<gene>
    <name evidence="9" type="ORF">S03H2_44810</name>
</gene>
<evidence type="ECO:0000256" key="5">
    <source>
        <dbReference type="ARBA" id="ARBA00023163"/>
    </source>
</evidence>